<dbReference type="Proteomes" id="UP000829542">
    <property type="component" value="Chromosome"/>
</dbReference>
<reference evidence="2 3" key="1">
    <citation type="submission" date="2022-03" db="EMBL/GenBank/DDBJ databases">
        <title>Ignatzschineria rhizosphaerae HR5S32.</title>
        <authorList>
            <person name="Sun J.Q."/>
            <person name="Feng J.Y."/>
        </authorList>
    </citation>
    <scope>NUCLEOTIDE SEQUENCE [LARGE SCALE GENOMIC DNA]</scope>
    <source>
        <strain evidence="2 3">HR5S32</strain>
    </source>
</reference>
<dbReference type="PANTHER" id="PTHR43798:SF33">
    <property type="entry name" value="HYDROLASE, PUTATIVE (AFU_ORTHOLOGUE AFUA_2G14860)-RELATED"/>
    <property type="match status" value="1"/>
</dbReference>
<evidence type="ECO:0000313" key="2">
    <source>
        <dbReference type="EMBL" id="UNM97197.1"/>
    </source>
</evidence>
<dbReference type="InterPro" id="IPR029058">
    <property type="entry name" value="AB_hydrolase_fold"/>
</dbReference>
<keyword evidence="2" id="KW-0378">Hydrolase</keyword>
<dbReference type="Gene3D" id="3.40.50.1820">
    <property type="entry name" value="alpha/beta hydrolase"/>
    <property type="match status" value="1"/>
</dbReference>
<keyword evidence="3" id="KW-1185">Reference proteome</keyword>
<dbReference type="RefSeq" id="WP_242152238.1">
    <property type="nucleotide sequence ID" value="NZ_CP093379.1"/>
</dbReference>
<gene>
    <name evidence="2" type="ORF">MMG00_04930</name>
</gene>
<dbReference type="GO" id="GO:0016787">
    <property type="term" value="F:hydrolase activity"/>
    <property type="evidence" value="ECO:0007669"/>
    <property type="project" value="UniProtKB-KW"/>
</dbReference>
<dbReference type="InterPro" id="IPR050266">
    <property type="entry name" value="AB_hydrolase_sf"/>
</dbReference>
<dbReference type="EMBL" id="CP093379">
    <property type="protein sequence ID" value="UNM97197.1"/>
    <property type="molecule type" value="Genomic_DNA"/>
</dbReference>
<dbReference type="InterPro" id="IPR000073">
    <property type="entry name" value="AB_hydrolase_1"/>
</dbReference>
<dbReference type="Pfam" id="PF12697">
    <property type="entry name" value="Abhydrolase_6"/>
    <property type="match status" value="1"/>
</dbReference>
<proteinExistence type="predicted"/>
<evidence type="ECO:0000259" key="1">
    <source>
        <dbReference type="Pfam" id="PF12697"/>
    </source>
</evidence>
<dbReference type="PANTHER" id="PTHR43798">
    <property type="entry name" value="MONOACYLGLYCEROL LIPASE"/>
    <property type="match status" value="1"/>
</dbReference>
<feature type="domain" description="AB hydrolase-1" evidence="1">
    <location>
        <begin position="56"/>
        <end position="301"/>
    </location>
</feature>
<evidence type="ECO:0000313" key="3">
    <source>
        <dbReference type="Proteomes" id="UP000829542"/>
    </source>
</evidence>
<sequence length="309" mass="34855">MMSIIQERINIFSHLENSPESEYKDKQENENENMQEITLSYLKVTPQTGIQKDSSILFLHGILGDARTWLPYLHQFPEFETIALTQSGFGQDTHSPELFDTQRHAKELIAFCKALNQQENRPERKFIIVAWSYACHVSLLAAKLAPELFKSLTLYELIVPSYGISEGQQTDFTKDLTKMMSPIIKAYRRGKPAAAVDHFISACKNAQYSLSDQKADIQQIKQENAASLSKLLTQKEPEPITPEALLAINQKVPITIFYGGNSRDIFQISSQAGMKAIGQSKGMIEDADHLLPEENPQKLIALLQDILTQ</sequence>
<organism evidence="2 3">
    <name type="scientific">Ignatzschineria rhizosphaerae</name>
    <dbReference type="NCBI Taxonomy" id="2923279"/>
    <lineage>
        <taxon>Bacteria</taxon>
        <taxon>Pseudomonadati</taxon>
        <taxon>Pseudomonadota</taxon>
        <taxon>Gammaproteobacteria</taxon>
        <taxon>Cardiobacteriales</taxon>
        <taxon>Ignatzschineriaceae</taxon>
        <taxon>Ignatzschineria</taxon>
    </lineage>
</organism>
<protein>
    <submittedName>
        <fullName evidence="2">Alpha/beta hydrolase</fullName>
    </submittedName>
</protein>
<dbReference type="SUPFAM" id="SSF53474">
    <property type="entry name" value="alpha/beta-Hydrolases"/>
    <property type="match status" value="1"/>
</dbReference>
<name>A0ABY3X2T2_9GAMM</name>
<accession>A0ABY3X2T2</accession>